<reference evidence="1" key="1">
    <citation type="submission" date="2014-09" db="EMBL/GenBank/DDBJ databases">
        <authorList>
            <person name="Magalhaes I.L.F."/>
            <person name="Oliveira U."/>
            <person name="Santos F.R."/>
            <person name="Vidigal T.H.D.A."/>
            <person name="Brescovit A.D."/>
            <person name="Santos A.J."/>
        </authorList>
    </citation>
    <scope>NUCLEOTIDE SEQUENCE</scope>
    <source>
        <tissue evidence="1">Shoot tissue taken approximately 20 cm above the soil surface</tissue>
    </source>
</reference>
<accession>A0A0A8Y190</accession>
<protein>
    <submittedName>
        <fullName evidence="1">Uncharacterized protein</fullName>
    </submittedName>
</protein>
<evidence type="ECO:0000313" key="1">
    <source>
        <dbReference type="EMBL" id="JAD19821.1"/>
    </source>
</evidence>
<proteinExistence type="predicted"/>
<reference evidence="1" key="2">
    <citation type="journal article" date="2015" name="Data Brief">
        <title>Shoot transcriptome of the giant reed, Arundo donax.</title>
        <authorList>
            <person name="Barrero R.A."/>
            <person name="Guerrero F.D."/>
            <person name="Moolhuijzen P."/>
            <person name="Goolsby J.A."/>
            <person name="Tidwell J."/>
            <person name="Bellgard S.E."/>
            <person name="Bellgard M.I."/>
        </authorList>
    </citation>
    <scope>NUCLEOTIDE SEQUENCE</scope>
    <source>
        <tissue evidence="1">Shoot tissue taken approximately 20 cm above the soil surface</tissue>
    </source>
</reference>
<dbReference type="EMBL" id="GBRH01278074">
    <property type="protein sequence ID" value="JAD19821.1"/>
    <property type="molecule type" value="Transcribed_RNA"/>
</dbReference>
<sequence length="17" mass="2008">MLDGKLRFLHCVLSSWC</sequence>
<name>A0A0A8Y190_ARUDO</name>
<dbReference type="AlphaFoldDB" id="A0A0A8Y190"/>
<organism evidence="1">
    <name type="scientific">Arundo donax</name>
    <name type="common">Giant reed</name>
    <name type="synonym">Donax arundinaceus</name>
    <dbReference type="NCBI Taxonomy" id="35708"/>
    <lineage>
        <taxon>Eukaryota</taxon>
        <taxon>Viridiplantae</taxon>
        <taxon>Streptophyta</taxon>
        <taxon>Embryophyta</taxon>
        <taxon>Tracheophyta</taxon>
        <taxon>Spermatophyta</taxon>
        <taxon>Magnoliopsida</taxon>
        <taxon>Liliopsida</taxon>
        <taxon>Poales</taxon>
        <taxon>Poaceae</taxon>
        <taxon>PACMAD clade</taxon>
        <taxon>Arundinoideae</taxon>
        <taxon>Arundineae</taxon>
        <taxon>Arundo</taxon>
    </lineage>
</organism>